<keyword evidence="3" id="KW-1003">Cell membrane</keyword>
<feature type="transmembrane region" description="Helical" evidence="7">
    <location>
        <begin position="202"/>
        <end position="222"/>
    </location>
</feature>
<proteinExistence type="predicted"/>
<feature type="transmembrane region" description="Helical" evidence="7">
    <location>
        <begin position="228"/>
        <end position="250"/>
    </location>
</feature>
<dbReference type="PRINTS" id="PR01036">
    <property type="entry name" value="TCRTETB"/>
</dbReference>
<feature type="domain" description="Major facilitator superfamily (MFS) profile" evidence="8">
    <location>
        <begin position="17"/>
        <end position="479"/>
    </location>
</feature>
<keyword evidence="4 7" id="KW-0812">Transmembrane</keyword>
<feature type="transmembrane region" description="Helical" evidence="7">
    <location>
        <begin position="270"/>
        <end position="291"/>
    </location>
</feature>
<feature type="transmembrane region" description="Helical" evidence="7">
    <location>
        <begin position="455"/>
        <end position="474"/>
    </location>
</feature>
<feature type="transmembrane region" description="Helical" evidence="7">
    <location>
        <begin position="12"/>
        <end position="35"/>
    </location>
</feature>
<keyword evidence="10" id="KW-1185">Reference proteome</keyword>
<dbReference type="Gene3D" id="1.20.1250.20">
    <property type="entry name" value="MFS general substrate transporter like domains"/>
    <property type="match status" value="1"/>
</dbReference>
<evidence type="ECO:0000256" key="5">
    <source>
        <dbReference type="ARBA" id="ARBA00022989"/>
    </source>
</evidence>
<protein>
    <submittedName>
        <fullName evidence="9">MFS transporter</fullName>
    </submittedName>
</protein>
<dbReference type="NCBIfam" id="TIGR00711">
    <property type="entry name" value="efflux_EmrB"/>
    <property type="match status" value="1"/>
</dbReference>
<comment type="caution">
    <text evidence="9">The sequence shown here is derived from an EMBL/GenBank/DDBJ whole genome shotgun (WGS) entry which is preliminary data.</text>
</comment>
<comment type="subcellular location">
    <subcellularLocation>
        <location evidence="1">Cell membrane</location>
        <topology evidence="1">Multi-pass membrane protein</topology>
    </subcellularLocation>
</comment>
<organism evidence="9 10">
    <name type="scientific">Furfurilactobacillus curtus</name>
    <dbReference type="NCBI Taxonomy" id="1746200"/>
    <lineage>
        <taxon>Bacteria</taxon>
        <taxon>Bacillati</taxon>
        <taxon>Bacillota</taxon>
        <taxon>Bacilli</taxon>
        <taxon>Lactobacillales</taxon>
        <taxon>Lactobacillaceae</taxon>
        <taxon>Furfurilactobacillus</taxon>
    </lineage>
</organism>
<keyword evidence="2" id="KW-0813">Transport</keyword>
<dbReference type="PANTHER" id="PTHR42718">
    <property type="entry name" value="MAJOR FACILITATOR SUPERFAMILY MULTIDRUG TRANSPORTER MFSC"/>
    <property type="match status" value="1"/>
</dbReference>
<feature type="transmembrane region" description="Helical" evidence="7">
    <location>
        <begin position="303"/>
        <end position="324"/>
    </location>
</feature>
<evidence type="ECO:0000256" key="3">
    <source>
        <dbReference type="ARBA" id="ARBA00022475"/>
    </source>
</evidence>
<dbReference type="InterPro" id="IPR004638">
    <property type="entry name" value="EmrB-like"/>
</dbReference>
<feature type="transmembrane region" description="Helical" evidence="7">
    <location>
        <begin position="336"/>
        <end position="355"/>
    </location>
</feature>
<evidence type="ECO:0000259" key="8">
    <source>
        <dbReference type="PROSITE" id="PS50850"/>
    </source>
</evidence>
<gene>
    <name evidence="9" type="ORF">JCM31185_10210</name>
</gene>
<dbReference type="InterPro" id="IPR020846">
    <property type="entry name" value="MFS_dom"/>
</dbReference>
<evidence type="ECO:0000256" key="4">
    <source>
        <dbReference type="ARBA" id="ARBA00022692"/>
    </source>
</evidence>
<dbReference type="InterPro" id="IPR011701">
    <property type="entry name" value="MFS"/>
</dbReference>
<dbReference type="CDD" id="cd17503">
    <property type="entry name" value="MFS_LmrB_MDR_like"/>
    <property type="match status" value="1"/>
</dbReference>
<feature type="transmembrane region" description="Helical" evidence="7">
    <location>
        <begin position="140"/>
        <end position="160"/>
    </location>
</feature>
<dbReference type="EMBL" id="BQXO01000002">
    <property type="protein sequence ID" value="GKT05733.1"/>
    <property type="molecule type" value="Genomic_DNA"/>
</dbReference>
<evidence type="ECO:0000256" key="7">
    <source>
        <dbReference type="SAM" id="Phobius"/>
    </source>
</evidence>
<dbReference type="RefSeq" id="WP_407883218.1">
    <property type="nucleotide sequence ID" value="NZ_BQXO01000002.1"/>
</dbReference>
<dbReference type="Proteomes" id="UP001628078">
    <property type="component" value="Unassembled WGS sequence"/>
</dbReference>
<dbReference type="SUPFAM" id="SSF103473">
    <property type="entry name" value="MFS general substrate transporter"/>
    <property type="match status" value="1"/>
</dbReference>
<keyword evidence="6 7" id="KW-0472">Membrane</keyword>
<feature type="transmembrane region" description="Helical" evidence="7">
    <location>
        <begin position="55"/>
        <end position="75"/>
    </location>
</feature>
<feature type="transmembrane region" description="Helical" evidence="7">
    <location>
        <begin position="172"/>
        <end position="190"/>
    </location>
</feature>
<dbReference type="PROSITE" id="PS50850">
    <property type="entry name" value="MFS"/>
    <property type="match status" value="1"/>
</dbReference>
<dbReference type="Gene3D" id="1.20.1720.10">
    <property type="entry name" value="Multidrug resistance protein D"/>
    <property type="match status" value="1"/>
</dbReference>
<accession>A0ABQ5JMK2</accession>
<reference evidence="9 10" key="1">
    <citation type="submission" date="2022-03" db="EMBL/GenBank/DDBJ databases">
        <title>Draft genome sequence of Furfurilactobacillus curtus JCM 31185.</title>
        <authorList>
            <person name="Suzuki S."/>
            <person name="Endo A."/>
            <person name="Kajikawa A."/>
        </authorList>
    </citation>
    <scope>NUCLEOTIDE SEQUENCE [LARGE SCALE GENOMIC DNA]</scope>
    <source>
        <strain evidence="9 10">JCM 31185</strain>
    </source>
</reference>
<feature type="transmembrane region" description="Helical" evidence="7">
    <location>
        <begin position="82"/>
        <end position="100"/>
    </location>
</feature>
<evidence type="ECO:0000313" key="9">
    <source>
        <dbReference type="EMBL" id="GKT05733.1"/>
    </source>
</evidence>
<sequence length="504" mass="53963">MAKAVDTNGKPYNRALMVVVLLIGTFCTVLNQTILTTAFPTLMKAFDISTSTVQWLTTGFLMVNGIMIPISAYLSSRFNSKWLYISAMAIFEIGTIIAFTAPSYGALLTGRLVQAVGVGIAMPLLQTLMLTIFPASSRGAAMGLAGIVIGVAPAIGPTLSGWVIDQYQWRDLFGMIIPIVAVVIVGALFFMKSVIETTKPRLDWLSVAMSTLGFGSLLYGFSSVGDDGWTSVKVISTLVLGVIIIALFVWRQLTMDHPFLQLRVFKSSEFTIAAILSSVVMIAMTGVEMVLPLYLQIVHGMSAFHSGLTLLPGALMMAVMSPITGQTFDRIGARRLAIAGLFLLTAGTLPFVMITKTTPTIYVTFLYAVRMFGISMVMMPVTTAGMNALSFDLISHGTAVNNTTRQVATSIGTAVMVSVLSNVTKNAMPAHHVLTQTPLVYKVRAINATLSGYHATFWVAIGFCILGFVLAFFLKGSKRASTHVTQANTDGLKTPAATDNGGEA</sequence>
<name>A0ABQ5JMK2_9LACO</name>
<feature type="transmembrane region" description="Helical" evidence="7">
    <location>
        <begin position="361"/>
        <end position="386"/>
    </location>
</feature>
<dbReference type="Pfam" id="PF07690">
    <property type="entry name" value="MFS_1"/>
    <property type="match status" value="1"/>
</dbReference>
<dbReference type="PANTHER" id="PTHR42718:SF24">
    <property type="entry name" value="MAJOR FACILITATOR SUPERFAMILY (MFS) PROFILE DOMAIN-CONTAINING PROTEIN"/>
    <property type="match status" value="1"/>
</dbReference>
<evidence type="ECO:0000256" key="2">
    <source>
        <dbReference type="ARBA" id="ARBA00022448"/>
    </source>
</evidence>
<dbReference type="InterPro" id="IPR036259">
    <property type="entry name" value="MFS_trans_sf"/>
</dbReference>
<evidence type="ECO:0000256" key="1">
    <source>
        <dbReference type="ARBA" id="ARBA00004651"/>
    </source>
</evidence>
<feature type="transmembrane region" description="Helical" evidence="7">
    <location>
        <begin position="112"/>
        <end position="133"/>
    </location>
</feature>
<keyword evidence="5 7" id="KW-1133">Transmembrane helix</keyword>
<evidence type="ECO:0000313" key="10">
    <source>
        <dbReference type="Proteomes" id="UP001628078"/>
    </source>
</evidence>
<evidence type="ECO:0000256" key="6">
    <source>
        <dbReference type="ARBA" id="ARBA00023136"/>
    </source>
</evidence>